<comment type="subcellular location">
    <subcellularLocation>
        <location evidence="1">Cell membrane</location>
        <topology evidence="1">Multi-pass membrane protein</topology>
    </subcellularLocation>
</comment>
<feature type="transmembrane region" description="Helical" evidence="8">
    <location>
        <begin position="298"/>
        <end position="316"/>
    </location>
</feature>
<dbReference type="PANTHER" id="PTHR32196">
    <property type="entry name" value="ABC TRANSPORTER PERMEASE PROTEIN YPHD-RELATED-RELATED"/>
    <property type="match status" value="1"/>
</dbReference>
<dbReference type="EMBL" id="QNRK01000007">
    <property type="protein sequence ID" value="RBP15920.1"/>
    <property type="molecule type" value="Genomic_DNA"/>
</dbReference>
<feature type="transmembrane region" description="Helical" evidence="8">
    <location>
        <begin position="94"/>
        <end position="123"/>
    </location>
</feature>
<feature type="transmembrane region" description="Helical" evidence="8">
    <location>
        <begin position="236"/>
        <end position="261"/>
    </location>
</feature>
<evidence type="ECO:0000256" key="3">
    <source>
        <dbReference type="ARBA" id="ARBA00022475"/>
    </source>
</evidence>
<keyword evidence="2" id="KW-0813">Transport</keyword>
<evidence type="ECO:0000256" key="7">
    <source>
        <dbReference type="ARBA" id="ARBA00023136"/>
    </source>
</evidence>
<feature type="transmembrane region" description="Helical" evidence="8">
    <location>
        <begin position="23"/>
        <end position="47"/>
    </location>
</feature>
<protein>
    <submittedName>
        <fullName evidence="9">Monosaccharide ABC transporter membrane protein (CUT2 family)</fullName>
    </submittedName>
</protein>
<gene>
    <name evidence="9" type="ORF">DFR50_107190</name>
</gene>
<evidence type="ECO:0000256" key="1">
    <source>
        <dbReference type="ARBA" id="ARBA00004651"/>
    </source>
</evidence>
<evidence type="ECO:0000256" key="4">
    <source>
        <dbReference type="ARBA" id="ARBA00022519"/>
    </source>
</evidence>
<dbReference type="PANTHER" id="PTHR32196:SF21">
    <property type="entry name" value="ABC TRANSPORTER PERMEASE PROTEIN YPHD-RELATED"/>
    <property type="match status" value="1"/>
</dbReference>
<feature type="transmembrane region" description="Helical" evidence="8">
    <location>
        <begin position="322"/>
        <end position="342"/>
    </location>
</feature>
<keyword evidence="7 8" id="KW-0472">Membrane</keyword>
<sequence>MNDAAPMRAAPAAPPATARRFDAFAIAVRFQSVIGLILVTLGGIVFSPRRHGHILFLAPDNMANIVRAVSETGIIAVGMTFVIITAGIDLSVGALLSLCSVLTATIMTSGGYGLAPTILFVLACGTAFGGAQGLISNRFRLEPFIVTLAGLQVARGLALVISGNQYINISYGQGPGLAPPVFAILGDRLFDNTVPVATLVFVVVAAIATFTLNFTRFGRYVFAVGGNERAARLSGVPVSLVKVSVYAITGLVSGIAGVVHAGQFNFGSANDGTGYELTAIASVVIGGTSLFGGSGSMIGTVAGAVMLGALANILQLNNVNAALQLLATGAIIVLAAVLQSLVRRREGLGR</sequence>
<keyword evidence="3" id="KW-1003">Cell membrane</keyword>
<organism evidence="9 10">
    <name type="scientific">Roseiarcus fermentans</name>
    <dbReference type="NCBI Taxonomy" id="1473586"/>
    <lineage>
        <taxon>Bacteria</taxon>
        <taxon>Pseudomonadati</taxon>
        <taxon>Pseudomonadota</taxon>
        <taxon>Alphaproteobacteria</taxon>
        <taxon>Hyphomicrobiales</taxon>
        <taxon>Roseiarcaceae</taxon>
        <taxon>Roseiarcus</taxon>
    </lineage>
</organism>
<dbReference type="CDD" id="cd06579">
    <property type="entry name" value="TM_PBP1_transp_AraH_like"/>
    <property type="match status" value="1"/>
</dbReference>
<keyword evidence="4" id="KW-0997">Cell inner membrane</keyword>
<dbReference type="Pfam" id="PF02653">
    <property type="entry name" value="BPD_transp_2"/>
    <property type="match status" value="1"/>
</dbReference>
<dbReference type="GO" id="GO:0005886">
    <property type="term" value="C:plasma membrane"/>
    <property type="evidence" value="ECO:0007669"/>
    <property type="project" value="UniProtKB-SubCell"/>
</dbReference>
<accession>A0A366FPE2</accession>
<keyword evidence="5 8" id="KW-0812">Transmembrane</keyword>
<evidence type="ECO:0000256" key="6">
    <source>
        <dbReference type="ARBA" id="ARBA00022989"/>
    </source>
</evidence>
<feature type="transmembrane region" description="Helical" evidence="8">
    <location>
        <begin position="194"/>
        <end position="215"/>
    </location>
</feature>
<dbReference type="GO" id="GO:0022857">
    <property type="term" value="F:transmembrane transporter activity"/>
    <property type="evidence" value="ECO:0007669"/>
    <property type="project" value="InterPro"/>
</dbReference>
<keyword evidence="6 8" id="KW-1133">Transmembrane helix</keyword>
<comment type="caution">
    <text evidence="9">The sequence shown here is derived from an EMBL/GenBank/DDBJ whole genome shotgun (WGS) entry which is preliminary data.</text>
</comment>
<evidence type="ECO:0000313" key="9">
    <source>
        <dbReference type="EMBL" id="RBP15920.1"/>
    </source>
</evidence>
<evidence type="ECO:0000256" key="5">
    <source>
        <dbReference type="ARBA" id="ARBA00022692"/>
    </source>
</evidence>
<evidence type="ECO:0000256" key="8">
    <source>
        <dbReference type="SAM" id="Phobius"/>
    </source>
</evidence>
<reference evidence="9 10" key="1">
    <citation type="submission" date="2018-06" db="EMBL/GenBank/DDBJ databases">
        <title>Genomic Encyclopedia of Type Strains, Phase IV (KMG-IV): sequencing the most valuable type-strain genomes for metagenomic binning, comparative biology and taxonomic classification.</title>
        <authorList>
            <person name="Goeker M."/>
        </authorList>
    </citation>
    <scope>NUCLEOTIDE SEQUENCE [LARGE SCALE GENOMIC DNA]</scope>
    <source>
        <strain evidence="9 10">DSM 24875</strain>
    </source>
</reference>
<dbReference type="Proteomes" id="UP000253529">
    <property type="component" value="Unassembled WGS sequence"/>
</dbReference>
<dbReference type="InterPro" id="IPR001851">
    <property type="entry name" value="ABC_transp_permease"/>
</dbReference>
<proteinExistence type="predicted"/>
<evidence type="ECO:0000313" key="10">
    <source>
        <dbReference type="Proteomes" id="UP000253529"/>
    </source>
</evidence>
<feature type="transmembrane region" description="Helical" evidence="8">
    <location>
        <begin position="68"/>
        <end position="88"/>
    </location>
</feature>
<dbReference type="AlphaFoldDB" id="A0A366FPE2"/>
<evidence type="ECO:0000256" key="2">
    <source>
        <dbReference type="ARBA" id="ARBA00022448"/>
    </source>
</evidence>
<keyword evidence="10" id="KW-1185">Reference proteome</keyword>
<name>A0A366FPE2_9HYPH</name>